<accession>A0A1R4IK59</accession>
<dbReference type="SUPFAM" id="SSF55166">
    <property type="entry name" value="Hedgehog/DD-peptidase"/>
    <property type="match status" value="1"/>
</dbReference>
<evidence type="ECO:0000313" key="4">
    <source>
        <dbReference type="EMBL" id="SJN20149.1"/>
    </source>
</evidence>
<dbReference type="CDD" id="cd14852">
    <property type="entry name" value="LD-carboxypeptidase"/>
    <property type="match status" value="1"/>
</dbReference>
<feature type="region of interest" description="Disordered" evidence="1">
    <location>
        <begin position="20"/>
        <end position="129"/>
    </location>
</feature>
<evidence type="ECO:0000313" key="5">
    <source>
        <dbReference type="Proteomes" id="UP000196230"/>
    </source>
</evidence>
<dbReference type="InterPro" id="IPR003709">
    <property type="entry name" value="VanY-like_core_dom"/>
</dbReference>
<dbReference type="EC" id="3.4.16.4" evidence="4"/>
<keyword evidence="4" id="KW-0378">Hydrolase</keyword>
<dbReference type="InterPro" id="IPR009045">
    <property type="entry name" value="Zn_M74/Hedgehog-like"/>
</dbReference>
<dbReference type="AlphaFoldDB" id="A0A1R4IK59"/>
<keyword evidence="2" id="KW-0732">Signal</keyword>
<dbReference type="GO" id="GO:0009002">
    <property type="term" value="F:serine-type D-Ala-D-Ala carboxypeptidase activity"/>
    <property type="evidence" value="ECO:0007669"/>
    <property type="project" value="UniProtKB-EC"/>
</dbReference>
<keyword evidence="4" id="KW-0121">Carboxypeptidase</keyword>
<proteinExistence type="predicted"/>
<feature type="domain" description="D-alanyl-D-alanine carboxypeptidase-like core" evidence="3">
    <location>
        <begin position="135"/>
        <end position="263"/>
    </location>
</feature>
<dbReference type="InterPro" id="IPR058193">
    <property type="entry name" value="VanY/YodJ_core_dom"/>
</dbReference>
<dbReference type="Pfam" id="PF02557">
    <property type="entry name" value="VanY"/>
    <property type="match status" value="1"/>
</dbReference>
<dbReference type="GO" id="GO:0006508">
    <property type="term" value="P:proteolysis"/>
    <property type="evidence" value="ECO:0007669"/>
    <property type="project" value="InterPro"/>
</dbReference>
<evidence type="ECO:0000256" key="1">
    <source>
        <dbReference type="SAM" id="MobiDB-lite"/>
    </source>
</evidence>
<evidence type="ECO:0000259" key="3">
    <source>
        <dbReference type="Pfam" id="PF02557"/>
    </source>
</evidence>
<name>A0A1R4IK59_9MICC</name>
<dbReference type="Proteomes" id="UP000196230">
    <property type="component" value="Unassembled WGS sequence"/>
</dbReference>
<dbReference type="EMBL" id="FUKP01000018">
    <property type="protein sequence ID" value="SJN20149.1"/>
    <property type="molecule type" value="Genomic_DNA"/>
</dbReference>
<feature type="chain" id="PRO_5039473200" evidence="2">
    <location>
        <begin position="27"/>
        <end position="291"/>
    </location>
</feature>
<feature type="signal peptide" evidence="2">
    <location>
        <begin position="1"/>
        <end position="26"/>
    </location>
</feature>
<reference evidence="4 5" key="1">
    <citation type="submission" date="2017-02" db="EMBL/GenBank/DDBJ databases">
        <authorList>
            <person name="Peterson S.W."/>
        </authorList>
    </citation>
    <scope>NUCLEOTIDE SEQUENCE [LARGE SCALE GENOMIC DNA]</scope>
    <source>
        <strain evidence="4 5">2B3F</strain>
    </source>
</reference>
<dbReference type="PANTHER" id="PTHR34385">
    <property type="entry name" value="D-ALANYL-D-ALANINE CARBOXYPEPTIDASE"/>
    <property type="match status" value="1"/>
</dbReference>
<dbReference type="InterPro" id="IPR052179">
    <property type="entry name" value="DD-CPase-like"/>
</dbReference>
<gene>
    <name evidence="4" type="ORF">FM125_02955</name>
</gene>
<keyword evidence="4" id="KW-0645">Protease</keyword>
<dbReference type="Gene3D" id="3.30.1380.10">
    <property type="match status" value="1"/>
</dbReference>
<dbReference type="PANTHER" id="PTHR34385:SF1">
    <property type="entry name" value="PEPTIDOGLYCAN L-ALANYL-D-GLUTAMATE ENDOPEPTIDASE CWLK"/>
    <property type="match status" value="1"/>
</dbReference>
<feature type="compositionally biased region" description="Low complexity" evidence="1">
    <location>
        <begin position="36"/>
        <end position="96"/>
    </location>
</feature>
<organism evidence="4 5">
    <name type="scientific">Micrococcus lylae</name>
    <dbReference type="NCBI Taxonomy" id="1273"/>
    <lineage>
        <taxon>Bacteria</taxon>
        <taxon>Bacillati</taxon>
        <taxon>Actinomycetota</taxon>
        <taxon>Actinomycetes</taxon>
        <taxon>Micrococcales</taxon>
        <taxon>Micrococcaceae</taxon>
        <taxon>Micrococcus</taxon>
    </lineage>
</organism>
<evidence type="ECO:0000256" key="2">
    <source>
        <dbReference type="SAM" id="SignalP"/>
    </source>
</evidence>
<sequence length="291" mass="29337">MPRMRTTTAALVLAVLLAGCSGPEGAPAPSSPPSSRPASPSAAGDSSPAPSPESSSPATTAPSAAASSRSSGSPTPAPSSSAAQRSEPSGPSEPSPAARDVDSADSPTVVVNKARPLDPVDYAPGSLESVDGVPLRPEAAAALEDLRAEAAAAGHHLTVLSGYRSYGRQQQVYAGWVSHHGSAEAADRISARPGHSEHQTGLAVDLGDAATPDCDLDACFGTTPAGRWVAVHAHEHGFVVRYPEGAEQVTGFSAEPWHLRWLGADAAAQVHAGGGVVETVFGLPDAPGYRG</sequence>
<dbReference type="PROSITE" id="PS51257">
    <property type="entry name" value="PROKAR_LIPOPROTEIN"/>
    <property type="match status" value="1"/>
</dbReference>
<protein>
    <submittedName>
        <fullName evidence="4">D-alanyl-D-alanine carboxypeptidase</fullName>
        <ecNumber evidence="4">3.4.16.4</ecNumber>
    </submittedName>
</protein>